<dbReference type="Proteomes" id="UP000001307">
    <property type="component" value="Unassembled WGS sequence"/>
</dbReference>
<evidence type="ECO:0000313" key="6">
    <source>
        <dbReference type="EMBL" id="CBY31669.1"/>
    </source>
</evidence>
<dbReference type="OrthoDB" id="10429876at2759"/>
<keyword evidence="7" id="KW-1185">Reference proteome</keyword>
<accession>E4WVT6</accession>
<protein>
    <recommendedName>
        <fullName evidence="4">TRAF-type domain-containing protein</fullName>
    </recommendedName>
</protein>
<evidence type="ECO:0000313" key="5">
    <source>
        <dbReference type="EMBL" id="CBY21239.1"/>
    </source>
</evidence>
<dbReference type="InterPro" id="IPR001293">
    <property type="entry name" value="Znf_TRAF"/>
</dbReference>
<evidence type="ECO:0000259" key="4">
    <source>
        <dbReference type="Pfam" id="PF15965"/>
    </source>
</evidence>
<keyword evidence="3" id="KW-0862">Zinc</keyword>
<dbReference type="Proteomes" id="UP000011014">
    <property type="component" value="Unassembled WGS sequence"/>
</dbReference>
<name>E4WVT6_OIKDI</name>
<dbReference type="EMBL" id="FN654312">
    <property type="protein sequence ID" value="CBY31669.1"/>
    <property type="molecule type" value="Genomic_DNA"/>
</dbReference>
<gene>
    <name evidence="5" type="ORF">GSOID_T00008994001</name>
    <name evidence="6" type="ORF">GSOID_T00025586001</name>
</gene>
<dbReference type="AlphaFoldDB" id="E4WVT6"/>
<reference evidence="5" key="1">
    <citation type="journal article" date="2010" name="Science">
        <title>Plasticity of animal genome architecture unmasked by rapid evolution of a pelagic tunicate.</title>
        <authorList>
            <person name="Denoeud F."/>
            <person name="Henriet S."/>
            <person name="Mungpakdee S."/>
            <person name="Aury J.M."/>
            <person name="Da Silva C."/>
            <person name="Brinkmann H."/>
            <person name="Mikhaleva J."/>
            <person name="Olsen L.C."/>
            <person name="Jubin C."/>
            <person name="Canestro C."/>
            <person name="Bouquet J.M."/>
            <person name="Danks G."/>
            <person name="Poulain J."/>
            <person name="Campsteijn C."/>
            <person name="Adamski M."/>
            <person name="Cross I."/>
            <person name="Yadetie F."/>
            <person name="Muffato M."/>
            <person name="Louis A."/>
            <person name="Butcher S."/>
            <person name="Tsagkogeorga G."/>
            <person name="Konrad A."/>
            <person name="Singh S."/>
            <person name="Jensen M.F."/>
            <person name="Cong E.H."/>
            <person name="Eikeseth-Otteraa H."/>
            <person name="Noel B."/>
            <person name="Anthouard V."/>
            <person name="Porcel B.M."/>
            <person name="Kachouri-Lafond R."/>
            <person name="Nishino A."/>
            <person name="Ugolini M."/>
            <person name="Chourrout P."/>
            <person name="Nishida H."/>
            <person name="Aasland R."/>
            <person name="Huzurbazar S."/>
            <person name="Westhof E."/>
            <person name="Delsuc F."/>
            <person name="Lehrach H."/>
            <person name="Reinhardt R."/>
            <person name="Weissenbach J."/>
            <person name="Roy S.W."/>
            <person name="Artiguenave F."/>
            <person name="Postlethwait J.H."/>
            <person name="Manak J.R."/>
            <person name="Thompson E.M."/>
            <person name="Jaillon O."/>
            <person name="Du Pasquier L."/>
            <person name="Boudinot P."/>
            <person name="Liberles D.A."/>
            <person name="Volff J.N."/>
            <person name="Philippe H."/>
            <person name="Lenhard B."/>
            <person name="Roest Crollius H."/>
            <person name="Wincker P."/>
            <person name="Chourrout D."/>
        </authorList>
    </citation>
    <scope>NUCLEOTIDE SEQUENCE [LARGE SCALE GENOMIC DNA]</scope>
</reference>
<dbReference type="InParanoid" id="E4WVT6"/>
<keyword evidence="1" id="KW-0479">Metal-binding</keyword>
<dbReference type="EMBL" id="FN653017">
    <property type="protein sequence ID" value="CBY21239.1"/>
    <property type="molecule type" value="Genomic_DNA"/>
</dbReference>
<evidence type="ECO:0000256" key="2">
    <source>
        <dbReference type="ARBA" id="ARBA00022771"/>
    </source>
</evidence>
<evidence type="ECO:0000313" key="7">
    <source>
        <dbReference type="Proteomes" id="UP000001307"/>
    </source>
</evidence>
<feature type="domain" description="TRAF-type" evidence="4">
    <location>
        <begin position="15"/>
        <end position="60"/>
    </location>
</feature>
<proteinExistence type="predicted"/>
<dbReference type="GO" id="GO:0008270">
    <property type="term" value="F:zinc ion binding"/>
    <property type="evidence" value="ECO:0007669"/>
    <property type="project" value="UniProtKB-KW"/>
</dbReference>
<dbReference type="Pfam" id="PF15965">
    <property type="entry name" value="zf-TRAF_2"/>
    <property type="match status" value="1"/>
</dbReference>
<organism evidence="5">
    <name type="scientific">Oikopleura dioica</name>
    <name type="common">Tunicate</name>
    <dbReference type="NCBI Taxonomy" id="34765"/>
    <lineage>
        <taxon>Eukaryota</taxon>
        <taxon>Metazoa</taxon>
        <taxon>Chordata</taxon>
        <taxon>Tunicata</taxon>
        <taxon>Appendicularia</taxon>
        <taxon>Copelata</taxon>
        <taxon>Oikopleuridae</taxon>
        <taxon>Oikopleura</taxon>
    </lineage>
</organism>
<evidence type="ECO:0000256" key="1">
    <source>
        <dbReference type="ARBA" id="ARBA00022723"/>
    </source>
</evidence>
<sequence>MKEENEHFYDEKDKEKIKCCFCELRDESCPRRMKRAELAMHLRICPAMNVSCSHFWRRNQVSALDFAPGKLVPKQSVLDSNLDLSAALFDQHNVFSNILPLRFFEKQKFQPKFVKIRNEFKILAKAVVDAAIEAAISALKVPEQKNGYFDFG</sequence>
<evidence type="ECO:0000256" key="3">
    <source>
        <dbReference type="ARBA" id="ARBA00022833"/>
    </source>
</evidence>
<keyword evidence="2" id="KW-0863">Zinc-finger</keyword>